<reference evidence="1" key="1">
    <citation type="submission" date="2022-09" db="EMBL/GenBank/DDBJ databases">
        <title>Actin cytoskeleton and complex cell architecture in an #Asgard archaeon.</title>
        <authorList>
            <person name="Ponce Toledo R.I."/>
            <person name="Schleper C."/>
            <person name="Rodrigues Oliveira T."/>
            <person name="Wollweber F."/>
            <person name="Xu J."/>
            <person name="Rittmann S."/>
            <person name="Klingl A."/>
            <person name="Pilhofer M."/>
        </authorList>
    </citation>
    <scope>NUCLEOTIDE SEQUENCE</scope>
    <source>
        <strain evidence="1">B-35</strain>
    </source>
</reference>
<keyword evidence="2" id="KW-1185">Reference proteome</keyword>
<sequence length="94" mass="11096">MKEEDLYQQRADLGIKYVTSVQEKFKINLKRYVEENPDKIPQIKLIAAHLDQLHKKKGPNATILYYKALGSEYAQFEAEFNQKIQDLIRKQDIL</sequence>
<organism evidence="1 2">
    <name type="scientific">Candidatus Lokiarchaeum ossiferum</name>
    <dbReference type="NCBI Taxonomy" id="2951803"/>
    <lineage>
        <taxon>Archaea</taxon>
        <taxon>Promethearchaeati</taxon>
        <taxon>Promethearchaeota</taxon>
        <taxon>Promethearchaeia</taxon>
        <taxon>Promethearchaeales</taxon>
        <taxon>Promethearchaeaceae</taxon>
        <taxon>Candidatus Lokiarchaeum</taxon>
    </lineage>
</organism>
<accession>A0ABY6HR62</accession>
<proteinExistence type="predicted"/>
<dbReference type="EMBL" id="CP104013">
    <property type="protein sequence ID" value="UYP45890.1"/>
    <property type="molecule type" value="Genomic_DNA"/>
</dbReference>
<evidence type="ECO:0000313" key="2">
    <source>
        <dbReference type="Proteomes" id="UP001208689"/>
    </source>
</evidence>
<gene>
    <name evidence="1" type="ORF">NEF87_002175</name>
</gene>
<dbReference type="Proteomes" id="UP001208689">
    <property type="component" value="Chromosome"/>
</dbReference>
<evidence type="ECO:0000313" key="1">
    <source>
        <dbReference type="EMBL" id="UYP45890.1"/>
    </source>
</evidence>
<name>A0ABY6HR62_9ARCH</name>
<protein>
    <submittedName>
        <fullName evidence="1">Uncharacterized protein</fullName>
    </submittedName>
</protein>